<feature type="region of interest" description="Disordered" evidence="6">
    <location>
        <begin position="318"/>
        <end position="338"/>
    </location>
</feature>
<dbReference type="PROSITE" id="PS50090">
    <property type="entry name" value="MYB_LIKE"/>
    <property type="match status" value="1"/>
</dbReference>
<feature type="domain" description="HTH myb-type" evidence="9">
    <location>
        <begin position="549"/>
        <end position="608"/>
    </location>
</feature>
<dbReference type="InterPro" id="IPR057625">
    <property type="entry name" value="TPR1-6-like_ubiquitin"/>
</dbReference>
<feature type="region of interest" description="Disordered" evidence="6">
    <location>
        <begin position="634"/>
        <end position="660"/>
    </location>
</feature>
<dbReference type="InterPro" id="IPR000626">
    <property type="entry name" value="Ubiquitin-like_dom"/>
</dbReference>
<keyword evidence="3" id="KW-0238">DNA-binding</keyword>
<feature type="compositionally biased region" description="Polar residues" evidence="6">
    <location>
        <begin position="499"/>
        <end position="510"/>
    </location>
</feature>
<evidence type="ECO:0000256" key="2">
    <source>
        <dbReference type="ARBA" id="ARBA00023015"/>
    </source>
</evidence>
<evidence type="ECO:0000259" key="8">
    <source>
        <dbReference type="PROSITE" id="PS50090"/>
    </source>
</evidence>
<keyword evidence="4" id="KW-0804">Transcription</keyword>
<dbReference type="GO" id="GO:0042162">
    <property type="term" value="F:telomeric DNA binding"/>
    <property type="evidence" value="ECO:0007669"/>
    <property type="project" value="UniProtKB-ARBA"/>
</dbReference>
<dbReference type="FunFam" id="1.10.246.220:FF:000001">
    <property type="entry name" value="Telomere repeat-binding protein 1"/>
    <property type="match status" value="1"/>
</dbReference>
<dbReference type="GO" id="GO:0005634">
    <property type="term" value="C:nucleus"/>
    <property type="evidence" value="ECO:0007669"/>
    <property type="project" value="UniProtKB-SubCell"/>
</dbReference>
<gene>
    <name evidence="10" type="ORF">Sradi_4652900</name>
</gene>
<dbReference type="AlphaFoldDB" id="A0AAW2NFY8"/>
<keyword evidence="2" id="KW-0805">Transcription regulation</keyword>
<dbReference type="PANTHER" id="PTHR21717">
    <property type="entry name" value="TELOMERIC REPEAT BINDING PROTEIN"/>
    <property type="match status" value="1"/>
</dbReference>
<dbReference type="InterPro" id="IPR009057">
    <property type="entry name" value="Homeodomain-like_sf"/>
</dbReference>
<dbReference type="PROSITE" id="PS51294">
    <property type="entry name" value="HTH_MYB"/>
    <property type="match status" value="1"/>
</dbReference>
<evidence type="ECO:0000259" key="7">
    <source>
        <dbReference type="PROSITE" id="PS50053"/>
    </source>
</evidence>
<feature type="region of interest" description="Disordered" evidence="6">
    <location>
        <begin position="61"/>
        <end position="87"/>
    </location>
</feature>
<reference evidence="10" key="1">
    <citation type="submission" date="2020-06" db="EMBL/GenBank/DDBJ databases">
        <authorList>
            <person name="Li T."/>
            <person name="Hu X."/>
            <person name="Zhang T."/>
            <person name="Song X."/>
            <person name="Zhang H."/>
            <person name="Dai N."/>
            <person name="Sheng W."/>
            <person name="Hou X."/>
            <person name="Wei L."/>
        </authorList>
    </citation>
    <scope>NUCLEOTIDE SEQUENCE</scope>
    <source>
        <strain evidence="10">G02</strain>
        <tissue evidence="10">Leaf</tissue>
    </source>
</reference>
<dbReference type="SMART" id="SM00717">
    <property type="entry name" value="SANT"/>
    <property type="match status" value="1"/>
</dbReference>
<evidence type="ECO:0000256" key="1">
    <source>
        <dbReference type="ARBA" id="ARBA00004123"/>
    </source>
</evidence>
<dbReference type="InterPro" id="IPR001005">
    <property type="entry name" value="SANT/Myb"/>
</dbReference>
<reference evidence="10" key="2">
    <citation type="journal article" date="2024" name="Plant">
        <title>Genomic evolution and insights into agronomic trait innovations of Sesamum species.</title>
        <authorList>
            <person name="Miao H."/>
            <person name="Wang L."/>
            <person name="Qu L."/>
            <person name="Liu H."/>
            <person name="Sun Y."/>
            <person name="Le M."/>
            <person name="Wang Q."/>
            <person name="Wei S."/>
            <person name="Zheng Y."/>
            <person name="Lin W."/>
            <person name="Duan Y."/>
            <person name="Cao H."/>
            <person name="Xiong S."/>
            <person name="Wang X."/>
            <person name="Wei L."/>
            <person name="Li C."/>
            <person name="Ma Q."/>
            <person name="Ju M."/>
            <person name="Zhao R."/>
            <person name="Li G."/>
            <person name="Mu C."/>
            <person name="Tian Q."/>
            <person name="Mei H."/>
            <person name="Zhang T."/>
            <person name="Gao T."/>
            <person name="Zhang H."/>
        </authorList>
    </citation>
    <scope>NUCLEOTIDE SEQUENCE</scope>
    <source>
        <strain evidence="10">G02</strain>
    </source>
</reference>
<dbReference type="InterPro" id="IPR031105">
    <property type="entry name" value="TRP_plant"/>
</dbReference>
<dbReference type="InterPro" id="IPR029071">
    <property type="entry name" value="Ubiquitin-like_domsf"/>
</dbReference>
<sequence>MVSNKRLDYGFNGYRAPIIPRAPRSIRRRGPRKNSIEDSKLCAFELLAAVAGKLLQESESSASSNVANGKVQPRICQGGNEKEQSLDDKALKSESFDHGSCAESAFVPEISIQEQNQAENNSVLEQTSVHASSDIPKKVDCDIKLGTGEVKTADGNTISKVEGSICCGDSLDRMDPIEEDVNTNLLIKSEGSVQLPLYRDPIPDALLQKHWNNVQLGIRDDDENSFGCNKSSTRVRPFRPQPRIGHRRIRKMLTSKYRKVAPKLKGCGLYNTGEGIRSFYQYRKRVYTQERFQQAPIKKRKLSDHTFAVAYHQDTSSDSISNLPEKGTKMDNGSSSANILQRASGTPATVRGHQKAKDSHVKFSIKSFRVPELYVEVPETASVGSLKRTVMEAVTAILGNGIRVGVVLQGKKVRDDNRTLQQAGISQSTNLDTLGFTLEPSFSHVSPSMTPKKLPSALPCDPDQELPRSPATPMTDSGIGNASVDPPVVNKFDDVMDNDNLNFSPQTPKNEPNDASVPDSKALVPVPPMNAEALAVVPVNPKPKRTELSQRRTRRPFSVAEVEALVAAVEKLGTGRWRDVKLGAFENADHRTYVDLKDKWKTLVHTASISPQQRRGEPVPQELLDRVLSAHSYWSQHQSKQQGKHQPLVESLKTEESVGA</sequence>
<feature type="domain" description="Myb-like" evidence="8">
    <location>
        <begin position="549"/>
        <end position="604"/>
    </location>
</feature>
<comment type="caution">
    <text evidence="10">The sequence shown here is derived from an EMBL/GenBank/DDBJ whole genome shotgun (WGS) entry which is preliminary data.</text>
</comment>
<feature type="domain" description="Ubiquitin-like" evidence="7">
    <location>
        <begin position="361"/>
        <end position="431"/>
    </location>
</feature>
<dbReference type="PROSITE" id="PS50053">
    <property type="entry name" value="UBIQUITIN_2"/>
    <property type="match status" value="1"/>
</dbReference>
<organism evidence="10">
    <name type="scientific">Sesamum radiatum</name>
    <name type="common">Black benniseed</name>
    <dbReference type="NCBI Taxonomy" id="300843"/>
    <lineage>
        <taxon>Eukaryota</taxon>
        <taxon>Viridiplantae</taxon>
        <taxon>Streptophyta</taxon>
        <taxon>Embryophyta</taxon>
        <taxon>Tracheophyta</taxon>
        <taxon>Spermatophyta</taxon>
        <taxon>Magnoliopsida</taxon>
        <taxon>eudicotyledons</taxon>
        <taxon>Gunneridae</taxon>
        <taxon>Pentapetalae</taxon>
        <taxon>asterids</taxon>
        <taxon>lamiids</taxon>
        <taxon>Lamiales</taxon>
        <taxon>Pedaliaceae</taxon>
        <taxon>Sesamum</taxon>
    </lineage>
</organism>
<feature type="compositionally biased region" description="Low complexity" evidence="6">
    <location>
        <begin position="635"/>
        <end position="646"/>
    </location>
</feature>
<dbReference type="SUPFAM" id="SSF46689">
    <property type="entry name" value="Homeodomain-like"/>
    <property type="match status" value="1"/>
</dbReference>
<dbReference type="PANTHER" id="PTHR21717:SF78">
    <property type="entry name" value="TELOMERE REPEAT-BINDING PROTEIN 4-LIKE"/>
    <property type="match status" value="1"/>
</dbReference>
<keyword evidence="5" id="KW-0539">Nucleus</keyword>
<proteinExistence type="predicted"/>
<dbReference type="Pfam" id="PF23603">
    <property type="entry name" value="Ubiquitin_TPR1"/>
    <property type="match status" value="1"/>
</dbReference>
<dbReference type="EMBL" id="JACGWJ010000020">
    <property type="protein sequence ID" value="KAL0341361.1"/>
    <property type="molecule type" value="Genomic_DNA"/>
</dbReference>
<evidence type="ECO:0000256" key="5">
    <source>
        <dbReference type="ARBA" id="ARBA00023242"/>
    </source>
</evidence>
<dbReference type="SUPFAM" id="SSF54236">
    <property type="entry name" value="Ubiquitin-like"/>
    <property type="match status" value="1"/>
</dbReference>
<evidence type="ECO:0000256" key="4">
    <source>
        <dbReference type="ARBA" id="ARBA00023163"/>
    </source>
</evidence>
<evidence type="ECO:0000259" key="9">
    <source>
        <dbReference type="PROSITE" id="PS51294"/>
    </source>
</evidence>
<accession>A0AAW2NFY8</accession>
<dbReference type="Gene3D" id="1.10.246.220">
    <property type="match status" value="1"/>
</dbReference>
<name>A0AAW2NFY8_SESRA</name>
<dbReference type="InterPro" id="IPR017930">
    <property type="entry name" value="Myb_dom"/>
</dbReference>
<evidence type="ECO:0000256" key="6">
    <source>
        <dbReference type="SAM" id="MobiDB-lite"/>
    </source>
</evidence>
<evidence type="ECO:0000256" key="3">
    <source>
        <dbReference type="ARBA" id="ARBA00023125"/>
    </source>
</evidence>
<comment type="subcellular location">
    <subcellularLocation>
        <location evidence="1">Nucleus</location>
    </subcellularLocation>
</comment>
<dbReference type="CDD" id="cd11660">
    <property type="entry name" value="SANT_TRF"/>
    <property type="match status" value="1"/>
</dbReference>
<evidence type="ECO:0000313" key="10">
    <source>
        <dbReference type="EMBL" id="KAL0341361.1"/>
    </source>
</evidence>
<feature type="region of interest" description="Disordered" evidence="6">
    <location>
        <begin position="444"/>
        <end position="517"/>
    </location>
</feature>
<protein>
    <submittedName>
        <fullName evidence="10">Telomere repeat-binding protein 4</fullName>
    </submittedName>
</protein>